<feature type="region of interest" description="Disordered" evidence="1">
    <location>
        <begin position="1050"/>
        <end position="1071"/>
    </location>
</feature>
<feature type="transmembrane region" description="Helical" evidence="2">
    <location>
        <begin position="582"/>
        <end position="602"/>
    </location>
</feature>
<dbReference type="STRING" id="1157962.A0A250XDY3"/>
<evidence type="ECO:0000313" key="3">
    <source>
        <dbReference type="EMBL" id="GAX81119.1"/>
    </source>
</evidence>
<dbReference type="InterPro" id="IPR045122">
    <property type="entry name" value="Csc1-like"/>
</dbReference>
<gene>
    <name evidence="3" type="ORF">CEUSTIGMA_g8553.t1</name>
</gene>
<feature type="transmembrane region" description="Helical" evidence="2">
    <location>
        <begin position="708"/>
        <end position="735"/>
    </location>
</feature>
<keyword evidence="2" id="KW-1133">Transmembrane helix</keyword>
<dbReference type="GO" id="GO:0005227">
    <property type="term" value="F:calcium-activated cation channel activity"/>
    <property type="evidence" value="ECO:0007669"/>
    <property type="project" value="InterPro"/>
</dbReference>
<feature type="transmembrane region" description="Helical" evidence="2">
    <location>
        <begin position="62"/>
        <end position="93"/>
    </location>
</feature>
<dbReference type="EMBL" id="BEGY01000061">
    <property type="protein sequence ID" value="GAX81119.1"/>
    <property type="molecule type" value="Genomic_DNA"/>
</dbReference>
<evidence type="ECO:0008006" key="5">
    <source>
        <dbReference type="Google" id="ProtNLM"/>
    </source>
</evidence>
<proteinExistence type="predicted"/>
<organism evidence="3 4">
    <name type="scientific">Chlamydomonas eustigma</name>
    <dbReference type="NCBI Taxonomy" id="1157962"/>
    <lineage>
        <taxon>Eukaryota</taxon>
        <taxon>Viridiplantae</taxon>
        <taxon>Chlorophyta</taxon>
        <taxon>core chlorophytes</taxon>
        <taxon>Chlorophyceae</taxon>
        <taxon>CS clade</taxon>
        <taxon>Chlamydomonadales</taxon>
        <taxon>Chlamydomonadaceae</taxon>
        <taxon>Chlamydomonas</taxon>
    </lineage>
</organism>
<dbReference type="PANTHER" id="PTHR13018:SF135">
    <property type="entry name" value="CSC1_OSCA1-LIKE 7TM REGION DOMAIN-CONTAINING PROTEIN"/>
    <property type="match status" value="1"/>
</dbReference>
<keyword evidence="2" id="KW-0472">Membrane</keyword>
<accession>A0A250XDY3</accession>
<dbReference type="Proteomes" id="UP000232323">
    <property type="component" value="Unassembled WGS sequence"/>
</dbReference>
<dbReference type="PANTHER" id="PTHR13018">
    <property type="entry name" value="PROBABLE MEMBRANE PROTEIN DUF221-RELATED"/>
    <property type="match status" value="1"/>
</dbReference>
<name>A0A250XDY3_9CHLO</name>
<evidence type="ECO:0000256" key="2">
    <source>
        <dbReference type="SAM" id="Phobius"/>
    </source>
</evidence>
<feature type="transmembrane region" description="Helical" evidence="2">
    <location>
        <begin position="829"/>
        <end position="852"/>
    </location>
</feature>
<sequence length="1220" mass="133858">MEDAQDGQTGFDSEVLLRKFYARRAYEEENALSSPTPQSSTLSAFCAPAKKLGVSYGMGIGLYMWLLTWLSLLFLFMAVAAVPFMVTVSLSVFTDYAHQKSPEYGVKVYPSTEISSFTFAAIVSPVLDNNTLMYMNTEVANTWLGPMLKATFLKWVSYVDAGASLLVLIAIALIMMRSHHFVESMDRKCLEVSDYTVVVQGLPGDVKPLQVAEYFARYGDIVETQLVVDNLSQVLEKCARVSHLEQQCELLEDLSRVRHPKPGLLNRVSEASDKVQVSLQEALAEPSDASSADPVVTAENSERRRAGVVKLAFVTFNSMSAVHHCLACNSQGWLSSLCCMWRSDLFEGKHHFWVKRAGPPEDYLYENLGISRGARWARKALTRVVVFLMLVSTAAIVTALSSVSFMQVNSIDWLSGSIYEDAQSVMPSSSLNGSSGDLLEVQLHCQAALNTSCSAYYGSQYGNSLDIQYGGLLDWSNLSQGLLDLRPLIKKMQAGTVPDQFKPCYPCFCLGLMTNVQTGNEDWQASATSSCSTYVNKYRLGSWGVRISVSLAIALLNSALKLVLEFLLMFEGHVSRSGLERTYAFVAYAALFLNSVVVLLLVNASPIRSATHTPQTSSSPLTKLIFNGDFDDFTQGWYEDVGLSLLILVAINAISPVTTLWFDQGYKLCMQLFLRLASSWDVSWGTRDQYSASYSRPEFNLQQRVADILLNVTIAFIFGSGIPLIYVAALLGLLLQICVDRYAIVKACTVACRYSQLLPHLIIDVLPWSLLLHCCFGLWMNTYFPVIDTSGMQEELLTKRQADDSAASTLLTPMATSSYGQRIVQANGIAFLFVAALVVVWLLWSLFFHHVLGATLHRACCCLYNTYCCYSGQSRENNDEQRTSSAVMDGRDHSAENQHSALRALRDTMTFEQALMIGVLHGTPTYRVHHHPKYYTRFLGCPQARAIWVTSTGGHSFTRLASEGGVLHQNGGTSFMDMQQPNVTMTASNPMIVPPHSITINATPPRTLRHTTINRFFLAPPEVCADMEAAASAEANRLISSAATRRAELLSERSKESLQQKGPNSEPAPSLMLPLSQRILQLDAAEQQQHLTAAGPPTGMNSWALPESSVALATPPSLTGSSQSMAHSRLVSTSDASFLPGPPMTTHHVHGMLGMTHHENEAQQAGQGISAFEGVPAMITATASAPPLPNRAVVRAHHTAARVYVVAVGAEEALDDIELT</sequence>
<evidence type="ECO:0000313" key="4">
    <source>
        <dbReference type="Proteomes" id="UP000232323"/>
    </source>
</evidence>
<feature type="transmembrane region" description="Helical" evidence="2">
    <location>
        <begin position="765"/>
        <end position="784"/>
    </location>
</feature>
<evidence type="ECO:0000256" key="1">
    <source>
        <dbReference type="SAM" id="MobiDB-lite"/>
    </source>
</evidence>
<keyword evidence="4" id="KW-1185">Reference proteome</keyword>
<dbReference type="GO" id="GO:0005886">
    <property type="term" value="C:plasma membrane"/>
    <property type="evidence" value="ECO:0007669"/>
    <property type="project" value="TreeGrafter"/>
</dbReference>
<dbReference type="AlphaFoldDB" id="A0A250XDY3"/>
<feature type="transmembrane region" description="Helical" evidence="2">
    <location>
        <begin position="547"/>
        <end position="570"/>
    </location>
</feature>
<feature type="transmembrane region" description="Helical" evidence="2">
    <location>
        <begin position="384"/>
        <end position="406"/>
    </location>
</feature>
<protein>
    <recommendedName>
        <fullName evidence="5">RRM domain-containing protein</fullName>
    </recommendedName>
</protein>
<feature type="transmembrane region" description="Helical" evidence="2">
    <location>
        <begin position="155"/>
        <end position="175"/>
    </location>
</feature>
<dbReference type="OrthoDB" id="297739at2759"/>
<comment type="caution">
    <text evidence="3">The sequence shown here is derived from an EMBL/GenBank/DDBJ whole genome shotgun (WGS) entry which is preliminary data.</text>
</comment>
<reference evidence="3 4" key="1">
    <citation type="submission" date="2017-08" db="EMBL/GenBank/DDBJ databases">
        <title>Acidophilic green algal genome provides insights into adaptation to an acidic environment.</title>
        <authorList>
            <person name="Hirooka S."/>
            <person name="Hirose Y."/>
            <person name="Kanesaki Y."/>
            <person name="Higuchi S."/>
            <person name="Fujiwara T."/>
            <person name="Onuma R."/>
            <person name="Era A."/>
            <person name="Ohbayashi R."/>
            <person name="Uzuka A."/>
            <person name="Nozaki H."/>
            <person name="Yoshikawa H."/>
            <person name="Miyagishima S.Y."/>
        </authorList>
    </citation>
    <scope>NUCLEOTIDE SEQUENCE [LARGE SCALE GENOMIC DNA]</scope>
    <source>
        <strain evidence="3 4">NIES-2499</strain>
    </source>
</reference>
<keyword evidence="2" id="KW-0812">Transmembrane</keyword>
<feature type="transmembrane region" description="Helical" evidence="2">
    <location>
        <begin position="641"/>
        <end position="662"/>
    </location>
</feature>